<dbReference type="eggNOG" id="COG0804">
    <property type="taxonomic scope" value="Bacteria"/>
</dbReference>
<dbReference type="PROSITE" id="PS01120">
    <property type="entry name" value="UREASE_1"/>
    <property type="match status" value="1"/>
</dbReference>
<feature type="binding site" evidence="5 8">
    <location>
        <position position="245"/>
    </location>
    <ligand>
        <name>Ni(2+)</name>
        <dbReference type="ChEBI" id="CHEBI:49786"/>
        <label>2</label>
    </ligand>
</feature>
<keyword evidence="5 10" id="KW-0963">Cytoplasm</keyword>
<feature type="binding site" description="via carbamate group" evidence="5 8">
    <location>
        <position position="216"/>
    </location>
    <ligand>
        <name>Ni(2+)</name>
        <dbReference type="ChEBI" id="CHEBI:49786"/>
        <label>1</label>
    </ligand>
</feature>
<feature type="binding site" evidence="5 8">
    <location>
        <position position="359"/>
    </location>
    <ligand>
        <name>Ni(2+)</name>
        <dbReference type="ChEBI" id="CHEBI:49786"/>
        <label>1</label>
    </ligand>
</feature>
<comment type="PTM">
    <text evidence="5">Carboxylation allows a single lysine to coordinate two nickel ions.</text>
</comment>
<dbReference type="NCBIfam" id="TIGR01792">
    <property type="entry name" value="urease_alph"/>
    <property type="match status" value="1"/>
</dbReference>
<feature type="active site" description="Proton donor" evidence="5 9">
    <location>
        <position position="319"/>
    </location>
</feature>
<sequence length="566" mass="60652">MKISRQAYADMFGPTVGDRVRLADTHLWIEVEQDFTVYGEEVKFGGGKVIRDGMGQGQLCAAQVVDTVITNALILDHWGIVKADVGLKHGRIAAIGKAGNPDIQPGVTIALGASTEVIAGEGMILTAGGIDTHIHFICPQQIEEALMSGVTTMIGGGTGPATGTNATTCTSGPWHMARMLQAADAFPMNIGFTGKGNASLPLPLEEQVRAGAIGLKLHEDWGTTPAAIDNCLSVADRLDVQVAIHTDTLNESGFVETTLAAFKGRTIHTYHTEGAGGGHAPDIIKACGFANVLPSSTNPTRPFTRNTIDEHLDMLMVCHHLDPSIAEDVAFAESRIRRETIAAEDILHDLGAFSMISSDSQAMGRVGEVITRTWQTADKMKQQRGALDGDGARNDNFRAKRYIAKYTINPAITHGVAHEVGSIEVGKLADLVLWRPAFFGVKPSLILKGGAIAASLMGDANASIPTPQPVHYRPMFASFAGSRHATCLTFISQAAFDAGVHHELGLRKAIGVVKGCRTVQKTDLIHNAYLPHIEVDAQNYQVRADGQLLWCEPANVLPMAQRYFLF</sequence>
<comment type="catalytic activity">
    <reaction evidence="5 11">
        <text>urea + 2 H2O + H(+) = hydrogencarbonate + 2 NH4(+)</text>
        <dbReference type="Rhea" id="RHEA:20557"/>
        <dbReference type="ChEBI" id="CHEBI:15377"/>
        <dbReference type="ChEBI" id="CHEBI:15378"/>
        <dbReference type="ChEBI" id="CHEBI:16199"/>
        <dbReference type="ChEBI" id="CHEBI:17544"/>
        <dbReference type="ChEBI" id="CHEBI:28938"/>
        <dbReference type="EC" id="3.5.1.5"/>
    </reaction>
</comment>
<evidence type="ECO:0000256" key="4">
    <source>
        <dbReference type="ARBA" id="ARBA00022801"/>
    </source>
</evidence>
<evidence type="ECO:0000256" key="3">
    <source>
        <dbReference type="ARBA" id="ARBA00022723"/>
    </source>
</evidence>
<dbReference type="Gene3D" id="2.30.40.10">
    <property type="entry name" value="Urease, subunit C, domain 1"/>
    <property type="match status" value="1"/>
</dbReference>
<evidence type="ECO:0000313" key="14">
    <source>
        <dbReference type="EMBL" id="OWP52832.1"/>
    </source>
</evidence>
<dbReference type="SUPFAM" id="SSF51338">
    <property type="entry name" value="Composite domain of metallo-dependent hydrolases"/>
    <property type="match status" value="2"/>
</dbReference>
<dbReference type="InterPro" id="IPR011059">
    <property type="entry name" value="Metal-dep_hydrolase_composite"/>
</dbReference>
<dbReference type="HAMAP" id="MF_01953">
    <property type="entry name" value="Urease_alpha"/>
    <property type="match status" value="1"/>
</dbReference>
<proteinExistence type="inferred from homology"/>
<dbReference type="InterPro" id="IPR006680">
    <property type="entry name" value="Amidohydro-rel"/>
</dbReference>
<feature type="binding site" evidence="5 8">
    <location>
        <position position="135"/>
    </location>
    <ligand>
        <name>Ni(2+)</name>
        <dbReference type="ChEBI" id="CHEBI:49786"/>
        <label>1</label>
    </ligand>
</feature>
<feature type="binding site" description="via carbamate group" evidence="5 8">
    <location>
        <position position="216"/>
    </location>
    <ligand>
        <name>Ni(2+)</name>
        <dbReference type="ChEBI" id="CHEBI:49786"/>
        <label>2</label>
    </ligand>
</feature>
<evidence type="ECO:0000256" key="8">
    <source>
        <dbReference type="PIRSR" id="PIRSR611612-51"/>
    </source>
</evidence>
<organism evidence="14 15">
    <name type="scientific">Pseudomonas nitroreducens</name>
    <dbReference type="NCBI Taxonomy" id="46680"/>
    <lineage>
        <taxon>Bacteria</taxon>
        <taxon>Pseudomonadati</taxon>
        <taxon>Pseudomonadota</taxon>
        <taxon>Gammaproteobacteria</taxon>
        <taxon>Pseudomonadales</taxon>
        <taxon>Pseudomonadaceae</taxon>
        <taxon>Pseudomonas</taxon>
    </lineage>
</organism>
<dbReference type="SUPFAM" id="SSF51556">
    <property type="entry name" value="Metallo-dependent hydrolases"/>
    <property type="match status" value="1"/>
</dbReference>
<dbReference type="STRING" id="46680.GCA_000807755_04871"/>
<feature type="modified residue" description="N6-carboxylysine" evidence="5 7">
    <location>
        <position position="216"/>
    </location>
</feature>
<evidence type="ECO:0000256" key="9">
    <source>
        <dbReference type="PIRSR" id="PIRSR611612-52"/>
    </source>
</evidence>
<keyword evidence="3 5" id="KW-0479">Metal-binding</keyword>
<dbReference type="GO" id="GO:0016151">
    <property type="term" value="F:nickel cation binding"/>
    <property type="evidence" value="ECO:0007669"/>
    <property type="project" value="UniProtKB-UniRule"/>
</dbReference>
<evidence type="ECO:0000256" key="1">
    <source>
        <dbReference type="ARBA" id="ARBA00004897"/>
    </source>
</evidence>
<comment type="subunit">
    <text evidence="5">Heterotrimer of UreA (gamma), UreB (beta) and UreC (alpha) subunits. Three heterotrimers associate to form the active enzyme.</text>
</comment>
<dbReference type="GO" id="GO:0043419">
    <property type="term" value="P:urea catabolic process"/>
    <property type="evidence" value="ECO:0007669"/>
    <property type="project" value="UniProtKB-UniRule"/>
</dbReference>
<dbReference type="CDD" id="cd00375">
    <property type="entry name" value="Urease_alpha"/>
    <property type="match status" value="1"/>
</dbReference>
<name>A0A246FEU7_PSENT</name>
<dbReference type="Pfam" id="PF00449">
    <property type="entry name" value="Urease_alpha"/>
    <property type="match status" value="1"/>
</dbReference>
<feature type="domain" description="Urease" evidence="13">
    <location>
        <begin position="128"/>
        <end position="566"/>
    </location>
</feature>
<dbReference type="Proteomes" id="UP000198145">
    <property type="component" value="Unassembled WGS sequence"/>
</dbReference>
<comment type="pathway">
    <text evidence="1 5">Nitrogen metabolism; urea degradation; CO(2) and NH(3) from urea (urease route): step 1/1.</text>
</comment>
<evidence type="ECO:0000256" key="6">
    <source>
        <dbReference type="NCBIfam" id="TIGR01792"/>
    </source>
</evidence>
<evidence type="ECO:0000256" key="12">
    <source>
        <dbReference type="RuleBase" id="RU004158"/>
    </source>
</evidence>
<comment type="similarity">
    <text evidence="5 12">Belongs to the metallo-dependent hydrolases superfamily. Urease alpha subunit family.</text>
</comment>
<dbReference type="InterPro" id="IPR050112">
    <property type="entry name" value="Urease_alpha_subunit"/>
</dbReference>
<evidence type="ECO:0000256" key="5">
    <source>
        <dbReference type="HAMAP-Rule" id="MF_01953"/>
    </source>
</evidence>
<dbReference type="InterPro" id="IPR005848">
    <property type="entry name" value="Urease_asu"/>
</dbReference>
<dbReference type="InterPro" id="IPR032466">
    <property type="entry name" value="Metal_Hydrolase"/>
</dbReference>
<dbReference type="PANTHER" id="PTHR43440:SF1">
    <property type="entry name" value="UREASE"/>
    <property type="match status" value="1"/>
</dbReference>
<dbReference type="InterPro" id="IPR029754">
    <property type="entry name" value="Urease_Ni-bd"/>
</dbReference>
<comment type="PTM">
    <text evidence="7">Carbamylation allows a single lysine to coordinate two nickel ions.</text>
</comment>
<dbReference type="PRINTS" id="PR01752">
    <property type="entry name" value="UREASE"/>
</dbReference>
<dbReference type="InterPro" id="IPR017951">
    <property type="entry name" value="Urease_asu_c"/>
</dbReference>
<accession>A0A246FEU7</accession>
<dbReference type="AlphaFoldDB" id="A0A246FEU7"/>
<reference evidence="14 15" key="1">
    <citation type="submission" date="2017-06" db="EMBL/GenBank/DDBJ databases">
        <title>Draft genome of Pseudomonas nitroreducens DF05.</title>
        <authorList>
            <person name="Iyer R."/>
        </authorList>
    </citation>
    <scope>NUCLEOTIDE SEQUENCE [LARGE SCALE GENOMIC DNA]</scope>
    <source>
        <strain evidence="14 15">DF05</strain>
    </source>
</reference>
<dbReference type="InterPro" id="IPR011612">
    <property type="entry name" value="Urease_alpha_N_dom"/>
</dbReference>
<keyword evidence="4 5" id="KW-0378">Hydrolase</keyword>
<comment type="cofactor">
    <cofactor evidence="5 8 11">
        <name>Ni cation</name>
        <dbReference type="ChEBI" id="CHEBI:25516"/>
    </cofactor>
    <text evidence="5 8 11">Binds 2 nickel ions per subunit.</text>
</comment>
<dbReference type="GO" id="GO:0009039">
    <property type="term" value="F:urease activity"/>
    <property type="evidence" value="ECO:0007669"/>
    <property type="project" value="UniProtKB-UniRule"/>
</dbReference>
<dbReference type="InterPro" id="IPR017950">
    <property type="entry name" value="Urease_AS"/>
</dbReference>
<comment type="subcellular location">
    <subcellularLocation>
        <location evidence="5 10">Cytoplasm</location>
    </subcellularLocation>
</comment>
<dbReference type="EMBL" id="NJBA01000001">
    <property type="protein sequence ID" value="OWP52832.1"/>
    <property type="molecule type" value="Genomic_DNA"/>
</dbReference>
<feature type="binding site" evidence="5 10">
    <location>
        <position position="218"/>
    </location>
    <ligand>
        <name>substrate</name>
    </ligand>
</feature>
<dbReference type="PROSITE" id="PS51368">
    <property type="entry name" value="UREASE_3"/>
    <property type="match status" value="1"/>
</dbReference>
<evidence type="ECO:0000256" key="7">
    <source>
        <dbReference type="PIRSR" id="PIRSR611612-50"/>
    </source>
</evidence>
<dbReference type="GO" id="GO:0005737">
    <property type="term" value="C:cytoplasm"/>
    <property type="evidence" value="ECO:0007669"/>
    <property type="project" value="UniProtKB-SubCell"/>
</dbReference>
<evidence type="ECO:0000256" key="10">
    <source>
        <dbReference type="PROSITE-ProRule" id="PRU00700"/>
    </source>
</evidence>
<dbReference type="NCBIfam" id="NF009686">
    <property type="entry name" value="PRK13207.1"/>
    <property type="match status" value="1"/>
</dbReference>
<dbReference type="PANTHER" id="PTHR43440">
    <property type="entry name" value="UREASE"/>
    <property type="match status" value="1"/>
</dbReference>
<gene>
    <name evidence="5 14" type="primary">ureC</name>
    <name evidence="14" type="ORF">CEG18_03035</name>
</gene>
<evidence type="ECO:0000256" key="2">
    <source>
        <dbReference type="ARBA" id="ARBA00022596"/>
    </source>
</evidence>
<keyword evidence="2 5" id="KW-0533">Nickel</keyword>
<feature type="binding site" evidence="5 8">
    <location>
        <position position="133"/>
    </location>
    <ligand>
        <name>Ni(2+)</name>
        <dbReference type="ChEBI" id="CHEBI:49786"/>
        <label>1</label>
    </ligand>
</feature>
<protein>
    <recommendedName>
        <fullName evidence="5 6">Urease subunit alpha</fullName>
        <ecNumber evidence="5 6">3.5.1.5</ecNumber>
    </recommendedName>
    <alternativeName>
        <fullName evidence="5">Urea amidohydrolase subunit alpha</fullName>
    </alternativeName>
</protein>
<dbReference type="RefSeq" id="WP_088416229.1">
    <property type="nucleotide sequence ID" value="NZ_NJBA01000001.1"/>
</dbReference>
<dbReference type="Gene3D" id="3.20.20.140">
    <property type="entry name" value="Metal-dependent hydrolases"/>
    <property type="match status" value="1"/>
</dbReference>
<dbReference type="UniPathway" id="UPA00258">
    <property type="reaction ID" value="UER00370"/>
</dbReference>
<comment type="caution">
    <text evidence="14">The sequence shown here is derived from an EMBL/GenBank/DDBJ whole genome shotgun (WGS) entry which is preliminary data.</text>
</comment>
<evidence type="ECO:0000256" key="11">
    <source>
        <dbReference type="RuleBase" id="RU000510"/>
    </source>
</evidence>
<dbReference type="Pfam" id="PF01979">
    <property type="entry name" value="Amidohydro_1"/>
    <property type="match status" value="1"/>
</dbReference>
<dbReference type="EC" id="3.5.1.5" evidence="5 6"/>
<dbReference type="PROSITE" id="PS00145">
    <property type="entry name" value="UREASE_2"/>
    <property type="match status" value="1"/>
</dbReference>
<feature type="binding site" evidence="5 8">
    <location>
        <position position="271"/>
    </location>
    <ligand>
        <name>Ni(2+)</name>
        <dbReference type="ChEBI" id="CHEBI:49786"/>
        <label>2</label>
    </ligand>
</feature>
<evidence type="ECO:0000259" key="13">
    <source>
        <dbReference type="PROSITE" id="PS51368"/>
    </source>
</evidence>
<evidence type="ECO:0000313" key="15">
    <source>
        <dbReference type="Proteomes" id="UP000198145"/>
    </source>
</evidence>